<gene>
    <name evidence="2" type="ORF">A6K76_01480</name>
</gene>
<name>A0A1C0YUC3_9BACL</name>
<feature type="transmembrane region" description="Helical" evidence="1">
    <location>
        <begin position="6"/>
        <end position="27"/>
    </location>
</feature>
<feature type="transmembrane region" description="Helical" evidence="1">
    <location>
        <begin position="103"/>
        <end position="126"/>
    </location>
</feature>
<reference evidence="2 3" key="1">
    <citation type="submission" date="2016-07" db="EMBL/GenBank/DDBJ databases">
        <title>Caryophanon latum genome sequencing.</title>
        <authorList>
            <person name="Verma A."/>
            <person name="Pal Y."/>
            <person name="Krishnamurthi S."/>
        </authorList>
    </citation>
    <scope>NUCLEOTIDE SEQUENCE [LARGE SCALE GENOMIC DNA]</scope>
    <source>
        <strain evidence="2 3">DSM 14151</strain>
    </source>
</reference>
<protein>
    <submittedName>
        <fullName evidence="2">ECF transporter S component</fullName>
    </submittedName>
</protein>
<feature type="transmembrane region" description="Helical" evidence="1">
    <location>
        <begin position="39"/>
        <end position="61"/>
    </location>
</feature>
<feature type="transmembrane region" description="Helical" evidence="1">
    <location>
        <begin position="132"/>
        <end position="150"/>
    </location>
</feature>
<dbReference type="OrthoDB" id="5431035at2"/>
<dbReference type="AlphaFoldDB" id="A0A1C0YUC3"/>
<evidence type="ECO:0000313" key="2">
    <source>
        <dbReference type="EMBL" id="OCS90749.1"/>
    </source>
</evidence>
<evidence type="ECO:0000313" key="3">
    <source>
        <dbReference type="Proteomes" id="UP000093482"/>
    </source>
</evidence>
<proteinExistence type="predicted"/>
<keyword evidence="1" id="KW-0472">Membrane</keyword>
<keyword evidence="1" id="KW-0812">Transmembrane</keyword>
<dbReference type="Proteomes" id="UP000093482">
    <property type="component" value="Unassembled WGS sequence"/>
</dbReference>
<evidence type="ECO:0000256" key="1">
    <source>
        <dbReference type="SAM" id="Phobius"/>
    </source>
</evidence>
<keyword evidence="1" id="KW-1133">Transmembrane helix</keyword>
<dbReference type="RefSeq" id="WP_066464121.1">
    <property type="nucleotide sequence ID" value="NZ_MATO01000034.1"/>
</dbReference>
<dbReference type="Pfam" id="PF12822">
    <property type="entry name" value="ECF_trnsprt"/>
    <property type="match status" value="1"/>
</dbReference>
<sequence>MQHTKRLTLTAMVMALCAIGALIKIPVFSTTAALDAAPAFISAVFLPPLYAGIAGGIGHMLTALTSGMPLGPFHFIIAGAMFIVVSVFALLHRRGQHTLKWVWALISNGILSPLPFYFLISPAFYISATPGIVLATVLNLVLAAILMPILQKVFARKGVHAA</sequence>
<dbReference type="Gene3D" id="1.10.1760.20">
    <property type="match status" value="1"/>
</dbReference>
<accession>A0A1C0YUC3</accession>
<keyword evidence="3" id="KW-1185">Reference proteome</keyword>
<feature type="transmembrane region" description="Helical" evidence="1">
    <location>
        <begin position="73"/>
        <end position="91"/>
    </location>
</feature>
<dbReference type="EMBL" id="MATO01000034">
    <property type="protein sequence ID" value="OCS90749.1"/>
    <property type="molecule type" value="Genomic_DNA"/>
</dbReference>
<organism evidence="2 3">
    <name type="scientific">Caryophanon latum</name>
    <dbReference type="NCBI Taxonomy" id="33977"/>
    <lineage>
        <taxon>Bacteria</taxon>
        <taxon>Bacillati</taxon>
        <taxon>Bacillota</taxon>
        <taxon>Bacilli</taxon>
        <taxon>Bacillales</taxon>
        <taxon>Caryophanaceae</taxon>
        <taxon>Caryophanon</taxon>
    </lineage>
</organism>
<dbReference type="InterPro" id="IPR024529">
    <property type="entry name" value="ECF_trnsprt_substrate-spec"/>
</dbReference>
<dbReference type="GO" id="GO:0022857">
    <property type="term" value="F:transmembrane transporter activity"/>
    <property type="evidence" value="ECO:0007669"/>
    <property type="project" value="InterPro"/>
</dbReference>
<comment type="caution">
    <text evidence="2">The sequence shown here is derived from an EMBL/GenBank/DDBJ whole genome shotgun (WGS) entry which is preliminary data.</text>
</comment>